<gene>
    <name evidence="2" type="ORF">H2201_005269</name>
</gene>
<feature type="compositionally biased region" description="Polar residues" evidence="1">
    <location>
        <begin position="48"/>
        <end position="66"/>
    </location>
</feature>
<accession>A0ABQ9NUB7</accession>
<proteinExistence type="predicted"/>
<dbReference type="EMBL" id="JAPDRL010000038">
    <property type="protein sequence ID" value="KAJ9664277.1"/>
    <property type="molecule type" value="Genomic_DNA"/>
</dbReference>
<name>A0ABQ9NUB7_9PEZI</name>
<protein>
    <submittedName>
        <fullName evidence="2">Uncharacterized protein</fullName>
    </submittedName>
</protein>
<feature type="region of interest" description="Disordered" evidence="1">
    <location>
        <begin position="1"/>
        <end position="100"/>
    </location>
</feature>
<sequence>MSGAGEAKWRRGSQTTANTTSTQNSLRGRQSAQTSGTSTPNPELGKRQSLSSASGNTWDRSRSGSTAGQGQGQQRGGVSGGQGAGAKGAGAGAGATDGGLNAMPAAAMVQEEHVPVNGYNADEVRAFLASGRGSAAVDGVKGGKVPVWKAGGENKGVRSGGPWGSKPTQMASGQDFWVQLRKQIAGLEQGKAG</sequence>
<organism evidence="2 3">
    <name type="scientific">Coniosporium apollinis</name>
    <dbReference type="NCBI Taxonomy" id="61459"/>
    <lineage>
        <taxon>Eukaryota</taxon>
        <taxon>Fungi</taxon>
        <taxon>Dikarya</taxon>
        <taxon>Ascomycota</taxon>
        <taxon>Pezizomycotina</taxon>
        <taxon>Dothideomycetes</taxon>
        <taxon>Dothideomycetes incertae sedis</taxon>
        <taxon>Coniosporium</taxon>
    </lineage>
</organism>
<evidence type="ECO:0000313" key="2">
    <source>
        <dbReference type="EMBL" id="KAJ9664277.1"/>
    </source>
</evidence>
<feature type="region of interest" description="Disordered" evidence="1">
    <location>
        <begin position="148"/>
        <end position="168"/>
    </location>
</feature>
<reference evidence="2" key="1">
    <citation type="submission" date="2022-10" db="EMBL/GenBank/DDBJ databases">
        <title>Culturing micro-colonial fungi from biological soil crusts in the Mojave desert and describing Neophaeococcomyces mojavensis, and introducing the new genera and species Taxawa tesnikishii.</title>
        <authorList>
            <person name="Kurbessoian T."/>
            <person name="Stajich J.E."/>
        </authorList>
    </citation>
    <scope>NUCLEOTIDE SEQUENCE</scope>
    <source>
        <strain evidence="2">TK_1</strain>
    </source>
</reference>
<keyword evidence="3" id="KW-1185">Reference proteome</keyword>
<dbReference type="Proteomes" id="UP001172684">
    <property type="component" value="Unassembled WGS sequence"/>
</dbReference>
<feature type="compositionally biased region" description="Low complexity" evidence="1">
    <location>
        <begin position="13"/>
        <end position="25"/>
    </location>
</feature>
<evidence type="ECO:0000256" key="1">
    <source>
        <dbReference type="SAM" id="MobiDB-lite"/>
    </source>
</evidence>
<feature type="compositionally biased region" description="Polar residues" evidence="1">
    <location>
        <begin position="26"/>
        <end position="41"/>
    </location>
</feature>
<feature type="compositionally biased region" description="Gly residues" evidence="1">
    <location>
        <begin position="67"/>
        <end position="97"/>
    </location>
</feature>
<comment type="caution">
    <text evidence="2">The sequence shown here is derived from an EMBL/GenBank/DDBJ whole genome shotgun (WGS) entry which is preliminary data.</text>
</comment>
<evidence type="ECO:0000313" key="3">
    <source>
        <dbReference type="Proteomes" id="UP001172684"/>
    </source>
</evidence>